<keyword evidence="1" id="KW-0812">Transmembrane</keyword>
<comment type="caution">
    <text evidence="2">The sequence shown here is derived from an EMBL/GenBank/DDBJ whole genome shotgun (WGS) entry which is preliminary data.</text>
</comment>
<sequence length="169" mass="18302">MSAITIVNLVIFAAVLIKDWGHNRVTVFAVLRPLLFTAVIVPFFLPKFDTAGDGLALEAASIGGGIVLGALACAMLRVSVDESGQGWYDAGWAYVAFWTAITVLRQLFIYGCQHWFARDLGRFLIDNHISVAAFADSILFFTLALVVTTRAGILLRSRMPSARPVPSAA</sequence>
<evidence type="ECO:0000313" key="2">
    <source>
        <dbReference type="EMBL" id="GAA4603793.1"/>
    </source>
</evidence>
<keyword evidence="1" id="KW-0472">Membrane</keyword>
<feature type="transmembrane region" description="Helical" evidence="1">
    <location>
        <begin position="57"/>
        <end position="80"/>
    </location>
</feature>
<keyword evidence="3" id="KW-1185">Reference proteome</keyword>
<dbReference type="Proteomes" id="UP001500212">
    <property type="component" value="Unassembled WGS sequence"/>
</dbReference>
<evidence type="ECO:0000313" key="3">
    <source>
        <dbReference type="Proteomes" id="UP001500212"/>
    </source>
</evidence>
<reference evidence="3" key="1">
    <citation type="journal article" date="2019" name="Int. J. Syst. Evol. Microbiol.">
        <title>The Global Catalogue of Microorganisms (GCM) 10K type strain sequencing project: providing services to taxonomists for standard genome sequencing and annotation.</title>
        <authorList>
            <consortium name="The Broad Institute Genomics Platform"/>
            <consortium name="The Broad Institute Genome Sequencing Center for Infectious Disease"/>
            <person name="Wu L."/>
            <person name="Ma J."/>
        </authorList>
    </citation>
    <scope>NUCLEOTIDE SEQUENCE [LARGE SCALE GENOMIC DNA]</scope>
    <source>
        <strain evidence="3">JCM 17938</strain>
    </source>
</reference>
<evidence type="ECO:0000256" key="1">
    <source>
        <dbReference type="SAM" id="Phobius"/>
    </source>
</evidence>
<gene>
    <name evidence="2" type="ORF">GCM10023195_12670</name>
</gene>
<name>A0ABP8TGY2_9ACTN</name>
<feature type="transmembrane region" description="Helical" evidence="1">
    <location>
        <begin position="131"/>
        <end position="153"/>
    </location>
</feature>
<dbReference type="EMBL" id="BAABHJ010000003">
    <property type="protein sequence ID" value="GAA4603793.1"/>
    <property type="molecule type" value="Genomic_DNA"/>
</dbReference>
<keyword evidence="1" id="KW-1133">Transmembrane helix</keyword>
<organism evidence="2 3">
    <name type="scientific">Actinoallomurus liliacearum</name>
    <dbReference type="NCBI Taxonomy" id="1080073"/>
    <lineage>
        <taxon>Bacteria</taxon>
        <taxon>Bacillati</taxon>
        <taxon>Actinomycetota</taxon>
        <taxon>Actinomycetes</taxon>
        <taxon>Streptosporangiales</taxon>
        <taxon>Thermomonosporaceae</taxon>
        <taxon>Actinoallomurus</taxon>
    </lineage>
</organism>
<evidence type="ECO:0008006" key="4">
    <source>
        <dbReference type="Google" id="ProtNLM"/>
    </source>
</evidence>
<dbReference type="RefSeq" id="WP_345349744.1">
    <property type="nucleotide sequence ID" value="NZ_BAABHJ010000003.1"/>
</dbReference>
<protein>
    <recommendedName>
        <fullName evidence="4">Integral membrane protein</fullName>
    </recommendedName>
</protein>
<feature type="transmembrane region" description="Helical" evidence="1">
    <location>
        <begin position="92"/>
        <end position="111"/>
    </location>
</feature>
<proteinExistence type="predicted"/>
<feature type="transmembrane region" description="Helical" evidence="1">
    <location>
        <begin position="25"/>
        <end position="45"/>
    </location>
</feature>
<accession>A0ABP8TGY2</accession>